<evidence type="ECO:0000313" key="3">
    <source>
        <dbReference type="Proteomes" id="UP000053820"/>
    </source>
</evidence>
<protein>
    <submittedName>
        <fullName evidence="2">Uncharacterized protein</fullName>
    </submittedName>
</protein>
<dbReference type="EMBL" id="KN839849">
    <property type="protein sequence ID" value="KIJ63881.1"/>
    <property type="molecule type" value="Genomic_DNA"/>
</dbReference>
<dbReference type="HOGENOM" id="CLU_1661000_0_0_1"/>
<dbReference type="AlphaFoldDB" id="A0A0C9WEF0"/>
<sequence>MARDGDPNLSSMQNPHASYIDHAYHLSINFLGVDLDPSKFELTKSLVTESLTGILGAAAPQLGQAENSANMKAGLSQLARSPNHEVPDNASAKKGGEDTCSSERGGLTPRGSWQHSQSSESKDDSDPQLSLTPTLAELADNSDMDAEDAQHWPGSWQGS</sequence>
<accession>A0A0C9WEF0</accession>
<evidence type="ECO:0000256" key="1">
    <source>
        <dbReference type="SAM" id="MobiDB-lite"/>
    </source>
</evidence>
<proteinExistence type="predicted"/>
<evidence type="ECO:0000313" key="2">
    <source>
        <dbReference type="EMBL" id="KIJ63881.1"/>
    </source>
</evidence>
<name>A0A0C9WEF0_9AGAM</name>
<reference evidence="2 3" key="1">
    <citation type="submission" date="2014-04" db="EMBL/GenBank/DDBJ databases">
        <title>Evolutionary Origins and Diversification of the Mycorrhizal Mutualists.</title>
        <authorList>
            <consortium name="DOE Joint Genome Institute"/>
            <consortium name="Mycorrhizal Genomics Consortium"/>
            <person name="Kohler A."/>
            <person name="Kuo A."/>
            <person name="Nagy L.G."/>
            <person name="Floudas D."/>
            <person name="Copeland A."/>
            <person name="Barry K.W."/>
            <person name="Cichocki N."/>
            <person name="Veneault-Fourrey C."/>
            <person name="LaButti K."/>
            <person name="Lindquist E.A."/>
            <person name="Lipzen A."/>
            <person name="Lundell T."/>
            <person name="Morin E."/>
            <person name="Murat C."/>
            <person name="Riley R."/>
            <person name="Ohm R."/>
            <person name="Sun H."/>
            <person name="Tunlid A."/>
            <person name="Henrissat B."/>
            <person name="Grigoriev I.V."/>
            <person name="Hibbett D.S."/>
            <person name="Martin F."/>
        </authorList>
    </citation>
    <scope>NUCLEOTIDE SEQUENCE [LARGE SCALE GENOMIC DNA]</scope>
    <source>
        <strain evidence="2 3">MD-312</strain>
    </source>
</reference>
<organism evidence="2 3">
    <name type="scientific">Hydnomerulius pinastri MD-312</name>
    <dbReference type="NCBI Taxonomy" id="994086"/>
    <lineage>
        <taxon>Eukaryota</taxon>
        <taxon>Fungi</taxon>
        <taxon>Dikarya</taxon>
        <taxon>Basidiomycota</taxon>
        <taxon>Agaricomycotina</taxon>
        <taxon>Agaricomycetes</taxon>
        <taxon>Agaricomycetidae</taxon>
        <taxon>Boletales</taxon>
        <taxon>Boletales incertae sedis</taxon>
        <taxon>Leucogyrophana</taxon>
    </lineage>
</organism>
<keyword evidence="3" id="KW-1185">Reference proteome</keyword>
<dbReference type="Proteomes" id="UP000053820">
    <property type="component" value="Unassembled WGS sequence"/>
</dbReference>
<gene>
    <name evidence="2" type="ORF">HYDPIDRAFT_168298</name>
</gene>
<feature type="region of interest" description="Disordered" evidence="1">
    <location>
        <begin position="68"/>
        <end position="159"/>
    </location>
</feature>